<evidence type="ECO:0000313" key="2">
    <source>
        <dbReference type="Proteomes" id="UP000029579"/>
    </source>
</evidence>
<protein>
    <submittedName>
        <fullName evidence="1">Membrane protein</fullName>
    </submittedName>
</protein>
<reference evidence="1 2" key="1">
    <citation type="submission" date="2014-07" db="EMBL/GenBank/DDBJ databases">
        <authorList>
            <person name="McCorrison J."/>
            <person name="Sanka R."/>
            <person name="Torralba M."/>
            <person name="Gillis M."/>
            <person name="Haft D.H."/>
            <person name="Methe B."/>
            <person name="Sutton G."/>
            <person name="Nelson K.E."/>
        </authorList>
    </citation>
    <scope>NUCLEOTIDE SEQUENCE [LARGE SCALE GENOMIC DNA]</scope>
    <source>
        <strain evidence="1 2">S7-1-13</strain>
    </source>
</reference>
<dbReference type="EMBL" id="JRMW01000038">
    <property type="protein sequence ID" value="KGF03581.1"/>
    <property type="molecule type" value="Genomic_DNA"/>
</dbReference>
<accession>A0A095X1G9</accession>
<organism evidence="1 2">
    <name type="scientific">Anaerococcus lactolyticus S7-1-13</name>
    <dbReference type="NCBI Taxonomy" id="1284686"/>
    <lineage>
        <taxon>Bacteria</taxon>
        <taxon>Bacillati</taxon>
        <taxon>Bacillota</taxon>
        <taxon>Tissierellia</taxon>
        <taxon>Tissierellales</taxon>
        <taxon>Peptoniphilaceae</taxon>
        <taxon>Anaerococcus</taxon>
    </lineage>
</organism>
<evidence type="ECO:0000313" key="1">
    <source>
        <dbReference type="EMBL" id="KGF03581.1"/>
    </source>
</evidence>
<dbReference type="AlphaFoldDB" id="A0A095X1G9"/>
<name>A0A095X1G9_9FIRM</name>
<dbReference type="Proteomes" id="UP000029579">
    <property type="component" value="Unassembled WGS sequence"/>
</dbReference>
<gene>
    <name evidence="1" type="ORF">HMPREF1630_07200</name>
</gene>
<comment type="caution">
    <text evidence="1">The sequence shown here is derived from an EMBL/GenBank/DDBJ whole genome shotgun (WGS) entry which is preliminary data.</text>
</comment>
<proteinExistence type="predicted"/>
<sequence length="32" mass="3613">MKELISFLVSVAVGVTTHYVIKWLDGYINSDN</sequence>